<dbReference type="EMBL" id="CAOJ01005378">
    <property type="protein sequence ID" value="CCO29744.1"/>
    <property type="molecule type" value="Genomic_DNA"/>
</dbReference>
<sequence>MIRECFLNNTGILFHSAELEEIGLSPASLWPTVKIPTPIADGHKARATDATLVESPGEVGDPMSSTTKINGTEPPKAMSALVPPEMIKLGSEEDAKDALEPIYDQLSLAKWWWFLELLPMKKRYQRHDKSWSTWFS</sequence>
<organism evidence="2 3">
    <name type="scientific">Thanatephorus cucumeris (strain AG1-IB / isolate 7/3/14)</name>
    <name type="common">Lettuce bottom rot fungus</name>
    <name type="synonym">Rhizoctonia solani</name>
    <dbReference type="NCBI Taxonomy" id="1108050"/>
    <lineage>
        <taxon>Eukaryota</taxon>
        <taxon>Fungi</taxon>
        <taxon>Dikarya</taxon>
        <taxon>Basidiomycota</taxon>
        <taxon>Agaricomycotina</taxon>
        <taxon>Agaricomycetes</taxon>
        <taxon>Cantharellales</taxon>
        <taxon>Ceratobasidiaceae</taxon>
        <taxon>Rhizoctonia</taxon>
        <taxon>Rhizoctonia solani AG-1</taxon>
    </lineage>
</organism>
<accession>M5BRA1</accession>
<gene>
    <name evidence="2" type="ORF">BN14_03764</name>
</gene>
<dbReference type="Proteomes" id="UP000012065">
    <property type="component" value="Unassembled WGS sequence"/>
</dbReference>
<comment type="caution">
    <text evidence="2">The sequence shown here is derived from an EMBL/GenBank/DDBJ whole genome shotgun (WGS) entry which is preliminary data.</text>
</comment>
<evidence type="ECO:0000256" key="1">
    <source>
        <dbReference type="SAM" id="MobiDB-lite"/>
    </source>
</evidence>
<protein>
    <submittedName>
        <fullName evidence="2">Uncharacterized protein</fullName>
    </submittedName>
</protein>
<evidence type="ECO:0000313" key="2">
    <source>
        <dbReference type="EMBL" id="CCO29744.1"/>
    </source>
</evidence>
<feature type="region of interest" description="Disordered" evidence="1">
    <location>
        <begin position="53"/>
        <end position="80"/>
    </location>
</feature>
<reference evidence="2 3" key="1">
    <citation type="journal article" date="2013" name="J. Biotechnol.">
        <title>Establishment and interpretation of the genome sequence of the phytopathogenic fungus Rhizoctonia solani AG1-IB isolate 7/3/14.</title>
        <authorList>
            <person name="Wibberg D.W."/>
            <person name="Jelonek L.J."/>
            <person name="Rupp O.R."/>
            <person name="Hennig M.H."/>
            <person name="Eikmeyer F.E."/>
            <person name="Goesmann A.G."/>
            <person name="Hartmann A.H."/>
            <person name="Borriss R.B."/>
            <person name="Grosch R.G."/>
            <person name="Puehler A.P."/>
            <person name="Schlueter A.S."/>
        </authorList>
    </citation>
    <scope>NUCLEOTIDE SEQUENCE [LARGE SCALE GENOMIC DNA]</scope>
    <source>
        <strain evidence="3">AG1-IB / isolate 7/3/14</strain>
    </source>
</reference>
<dbReference type="HOGENOM" id="CLU_1876856_0_0_1"/>
<proteinExistence type="predicted"/>
<name>M5BRA1_THACB</name>
<evidence type="ECO:0000313" key="3">
    <source>
        <dbReference type="Proteomes" id="UP000012065"/>
    </source>
</evidence>
<dbReference type="AlphaFoldDB" id="M5BRA1"/>